<dbReference type="GO" id="GO:0008652">
    <property type="term" value="P:amino acid biosynthetic process"/>
    <property type="evidence" value="ECO:0007669"/>
    <property type="project" value="UniProtKB-KW"/>
</dbReference>
<sequence>MAAKICASIAPDDVQSITKQAGLAFELGADYVEIRFDFLRPEQLQAAIESAKGIKNRAIFTLRSKDQGGKFAGGEQDRIKWLYRLAEQKPMLLDVELDTLEQNDELADFLEGQKTPVLVSWHDFQKTPPNDQIADILSEMRIYSNYVKIVTAANNVEDSLRLLEMYETAIGLNPIFFAMGEAGVISRVLCTVIGNAPFTYASIEKAVAPGQLTVKQMKKLYDRMKML</sequence>
<dbReference type="STRING" id="1237085.Ngar_c16280"/>
<feature type="active site" description="Proton donor/acceptor" evidence="4">
    <location>
        <position position="122"/>
    </location>
</feature>
<dbReference type="GO" id="GO:0046279">
    <property type="term" value="P:3,4-dihydroxybenzoate biosynthetic process"/>
    <property type="evidence" value="ECO:0007669"/>
    <property type="project" value="UniProtKB-ARBA"/>
</dbReference>
<evidence type="ECO:0000313" key="5">
    <source>
        <dbReference type="EMBL" id="AFU58561.1"/>
    </source>
</evidence>
<gene>
    <name evidence="4 5" type="primary">aroD</name>
    <name evidence="5" type="ordered locus">Ngar_c16280</name>
</gene>
<keyword evidence="4" id="KW-0028">Amino-acid biosynthesis</keyword>
<evidence type="ECO:0000256" key="3">
    <source>
        <dbReference type="ARBA" id="ARBA00023270"/>
    </source>
</evidence>
<keyword evidence="4" id="KW-0057">Aromatic amino acid biosynthesis</keyword>
<feature type="binding site" evidence="4">
    <location>
        <position position="8"/>
    </location>
    <ligand>
        <name>3-dehydroquinate</name>
        <dbReference type="ChEBI" id="CHEBI:32364"/>
    </ligand>
</feature>
<feature type="binding site" evidence="4">
    <location>
        <begin position="33"/>
        <end position="35"/>
    </location>
    <ligand>
        <name>3-dehydroquinate</name>
        <dbReference type="ChEBI" id="CHEBI:32364"/>
    </ligand>
</feature>
<dbReference type="FunCoup" id="K0IB60">
    <property type="interactions" value="62"/>
</dbReference>
<evidence type="ECO:0000256" key="4">
    <source>
        <dbReference type="HAMAP-Rule" id="MF_00214"/>
    </source>
</evidence>
<dbReference type="OrthoDB" id="34329at2157"/>
<organism evidence="5 6">
    <name type="scientific">Nitrososphaera gargensis (strain Ga9.2)</name>
    <dbReference type="NCBI Taxonomy" id="1237085"/>
    <lineage>
        <taxon>Archaea</taxon>
        <taxon>Nitrososphaerota</taxon>
        <taxon>Nitrososphaeria</taxon>
        <taxon>Nitrososphaerales</taxon>
        <taxon>Nitrososphaeraceae</taxon>
        <taxon>Nitrososphaera</taxon>
    </lineage>
</organism>
<dbReference type="GO" id="GO:0003855">
    <property type="term" value="F:3-dehydroquinate dehydratase activity"/>
    <property type="evidence" value="ECO:0007669"/>
    <property type="project" value="UniProtKB-UniRule"/>
</dbReference>
<dbReference type="InterPro" id="IPR001381">
    <property type="entry name" value="DHquinase_I"/>
</dbReference>
<keyword evidence="6" id="KW-1185">Reference proteome</keyword>
<feature type="binding site" evidence="4">
    <location>
        <position position="211"/>
    </location>
    <ligand>
        <name>3-dehydroquinate</name>
        <dbReference type="ChEBI" id="CHEBI:32364"/>
    </ligand>
</feature>
<dbReference type="PANTHER" id="PTHR43699:SF1">
    <property type="entry name" value="3-DEHYDROQUINATE DEHYDRATASE"/>
    <property type="match status" value="1"/>
</dbReference>
<reference evidence="5 6" key="1">
    <citation type="journal article" date="2012" name="Environ. Microbiol.">
        <title>The genome of the ammonia-oxidizing Candidatus Nitrososphaera gargensis: insights into metabolic versatility and environmental adaptations.</title>
        <authorList>
            <person name="Spang A."/>
            <person name="Poehlein A."/>
            <person name="Offre P."/>
            <person name="Zumbragel S."/>
            <person name="Haider S."/>
            <person name="Rychlik N."/>
            <person name="Nowka B."/>
            <person name="Schmeisser C."/>
            <person name="Lebedeva E.V."/>
            <person name="Rattei T."/>
            <person name="Bohm C."/>
            <person name="Schmid M."/>
            <person name="Galushko A."/>
            <person name="Hatzenpichler R."/>
            <person name="Weinmaier T."/>
            <person name="Daniel R."/>
            <person name="Schleper C."/>
            <person name="Spieck E."/>
            <person name="Streit W."/>
            <person name="Wagner M."/>
        </authorList>
    </citation>
    <scope>NUCLEOTIDE SEQUENCE [LARGE SCALE GENOMIC DNA]</scope>
    <source>
        <strain evidence="6">Ga9.2</strain>
    </source>
</reference>
<comment type="function">
    <text evidence="4">Involved in the third step of the chorismate pathway, which leads to the biosynthesis of aromatic amino acids. Catalyzes the cis-dehydration of 3-dehydroquinate (DHQ) and introduces the first double bond of the aromatic ring to yield 3-dehydroshikimate.</text>
</comment>
<dbReference type="GO" id="GO:0009073">
    <property type="term" value="P:aromatic amino acid family biosynthetic process"/>
    <property type="evidence" value="ECO:0007669"/>
    <property type="project" value="UniProtKB-KW"/>
</dbReference>
<dbReference type="PANTHER" id="PTHR43699">
    <property type="entry name" value="3-DEHYDROQUINATE DEHYDRATASE"/>
    <property type="match status" value="1"/>
</dbReference>
<dbReference type="NCBIfam" id="TIGR01093">
    <property type="entry name" value="aroD"/>
    <property type="match status" value="1"/>
</dbReference>
<dbReference type="InParanoid" id="K0IB60"/>
<dbReference type="GeneID" id="13797887"/>
<proteinExistence type="inferred from homology"/>
<dbReference type="HOGENOM" id="CLU_064444_2_1_2"/>
<comment type="subunit">
    <text evidence="4">Homodimer.</text>
</comment>
<dbReference type="RefSeq" id="WP_015019098.1">
    <property type="nucleotide sequence ID" value="NC_018719.1"/>
</dbReference>
<feature type="binding site" evidence="4">
    <location>
        <position position="187"/>
    </location>
    <ligand>
        <name>3-dehydroquinate</name>
        <dbReference type="ChEBI" id="CHEBI:32364"/>
    </ligand>
</feature>
<comment type="caution">
    <text evidence="4">Lacks conserved residue(s) required for the propagation of feature annotation.</text>
</comment>
<accession>K0IB60</accession>
<feature type="active site" description="Schiff-base intermediate with substrate" evidence="4">
    <location>
        <position position="148"/>
    </location>
</feature>
<dbReference type="SUPFAM" id="SSF51569">
    <property type="entry name" value="Aldolase"/>
    <property type="match status" value="1"/>
</dbReference>
<protein>
    <recommendedName>
        <fullName evidence="4">3-dehydroquinate dehydratase</fullName>
        <shortName evidence="4">3-dehydroquinase</shortName>
        <ecNumber evidence="4">4.2.1.10</ecNumber>
    </recommendedName>
    <alternativeName>
        <fullName evidence="4">Type I DHQase</fullName>
    </alternativeName>
    <alternativeName>
        <fullName evidence="4">Type I dehydroquinase</fullName>
        <shortName evidence="4">DHQ1</shortName>
    </alternativeName>
</protein>
<dbReference type="HAMAP" id="MF_00214">
    <property type="entry name" value="AroD"/>
    <property type="match status" value="1"/>
</dbReference>
<evidence type="ECO:0000256" key="2">
    <source>
        <dbReference type="ARBA" id="ARBA00023239"/>
    </source>
</evidence>
<comment type="similarity">
    <text evidence="4">Belongs to the type-I 3-dehydroquinase family.</text>
</comment>
<dbReference type="CDD" id="cd00502">
    <property type="entry name" value="DHQase_I"/>
    <property type="match status" value="1"/>
</dbReference>
<comment type="catalytic activity">
    <reaction evidence="1 4">
        <text>3-dehydroquinate = 3-dehydroshikimate + H2O</text>
        <dbReference type="Rhea" id="RHEA:21096"/>
        <dbReference type="ChEBI" id="CHEBI:15377"/>
        <dbReference type="ChEBI" id="CHEBI:16630"/>
        <dbReference type="ChEBI" id="CHEBI:32364"/>
        <dbReference type="EC" id="4.2.1.10"/>
    </reaction>
</comment>
<keyword evidence="3 4" id="KW-0704">Schiff base</keyword>
<dbReference type="InterPro" id="IPR050146">
    <property type="entry name" value="Type-I_3-dehydroquinase"/>
</dbReference>
<evidence type="ECO:0000313" key="6">
    <source>
        <dbReference type="Proteomes" id="UP000008037"/>
    </source>
</evidence>
<dbReference type="GO" id="GO:0009423">
    <property type="term" value="P:chorismate biosynthetic process"/>
    <property type="evidence" value="ECO:0007669"/>
    <property type="project" value="UniProtKB-UniRule"/>
</dbReference>
<keyword evidence="2 4" id="KW-0456">Lyase</keyword>
<name>K0IB60_NITGG</name>
<dbReference type="AlphaFoldDB" id="K0IB60"/>
<comment type="pathway">
    <text evidence="4">Metabolic intermediate biosynthesis; chorismate biosynthesis; chorismate from D-erythrose 4-phosphate and phosphoenolpyruvate: step 3/7.</text>
</comment>
<dbReference type="Gene3D" id="3.20.20.70">
    <property type="entry name" value="Aldolase class I"/>
    <property type="match status" value="1"/>
</dbReference>
<dbReference type="Pfam" id="PF01487">
    <property type="entry name" value="DHquinase_I"/>
    <property type="match status" value="1"/>
</dbReference>
<dbReference type="InterPro" id="IPR013785">
    <property type="entry name" value="Aldolase_TIM"/>
</dbReference>
<evidence type="ECO:0000256" key="1">
    <source>
        <dbReference type="ARBA" id="ARBA00001864"/>
    </source>
</evidence>
<dbReference type="EMBL" id="CP002408">
    <property type="protein sequence ID" value="AFU58561.1"/>
    <property type="molecule type" value="Genomic_DNA"/>
</dbReference>
<dbReference type="UniPathway" id="UPA00053">
    <property type="reaction ID" value="UER00086"/>
</dbReference>
<dbReference type="EC" id="4.2.1.10" evidence="4"/>
<feature type="binding site" evidence="4">
    <location>
        <position position="63"/>
    </location>
    <ligand>
        <name>3-dehydroquinate</name>
        <dbReference type="ChEBI" id="CHEBI:32364"/>
    </ligand>
</feature>
<dbReference type="KEGG" id="nga:Ngar_c16280"/>
<dbReference type="Proteomes" id="UP000008037">
    <property type="component" value="Chromosome"/>
</dbReference>